<evidence type="ECO:0000256" key="1">
    <source>
        <dbReference type="ARBA" id="ARBA00022741"/>
    </source>
</evidence>
<evidence type="ECO:0000256" key="3">
    <source>
        <dbReference type="PROSITE-ProRule" id="PRU10141"/>
    </source>
</evidence>
<dbReference type="SUPFAM" id="SSF56112">
    <property type="entry name" value="Protein kinase-like (PK-like)"/>
    <property type="match status" value="1"/>
</dbReference>
<dbReference type="EMBL" id="KV454015">
    <property type="protein sequence ID" value="ODV94574.1"/>
    <property type="molecule type" value="Genomic_DNA"/>
</dbReference>
<dbReference type="InterPro" id="IPR011009">
    <property type="entry name" value="Kinase-like_dom_sf"/>
</dbReference>
<feature type="binding site" evidence="3">
    <location>
        <position position="400"/>
    </location>
    <ligand>
        <name>ATP</name>
        <dbReference type="ChEBI" id="CHEBI:30616"/>
    </ligand>
</feature>
<dbReference type="GO" id="GO:0030447">
    <property type="term" value="P:filamentous growth"/>
    <property type="evidence" value="ECO:0007669"/>
    <property type="project" value="UniProtKB-ARBA"/>
</dbReference>
<proteinExistence type="predicted"/>
<evidence type="ECO:0000256" key="2">
    <source>
        <dbReference type="ARBA" id="ARBA00022840"/>
    </source>
</evidence>
<gene>
    <name evidence="6" type="ORF">PACTADRAFT_50452</name>
</gene>
<dbReference type="GO" id="GO:0005524">
    <property type="term" value="F:ATP binding"/>
    <property type="evidence" value="ECO:0007669"/>
    <property type="project" value="UniProtKB-UniRule"/>
</dbReference>
<dbReference type="Proteomes" id="UP000094236">
    <property type="component" value="Unassembled WGS sequence"/>
</dbReference>
<feature type="region of interest" description="Disordered" evidence="4">
    <location>
        <begin position="540"/>
        <end position="570"/>
    </location>
</feature>
<dbReference type="PANTHER" id="PTHR24347">
    <property type="entry name" value="SERINE/THREONINE-PROTEIN KINASE"/>
    <property type="match status" value="1"/>
</dbReference>
<protein>
    <recommendedName>
        <fullName evidence="5">Protein kinase domain-containing protein</fullName>
    </recommendedName>
</protein>
<dbReference type="InterPro" id="IPR017441">
    <property type="entry name" value="Protein_kinase_ATP_BS"/>
</dbReference>
<feature type="compositionally biased region" description="Low complexity" evidence="4">
    <location>
        <begin position="334"/>
        <end position="353"/>
    </location>
</feature>
<reference evidence="7" key="1">
    <citation type="submission" date="2016-05" db="EMBL/GenBank/DDBJ databases">
        <title>Comparative genomics of biotechnologically important yeasts.</title>
        <authorList>
            <consortium name="DOE Joint Genome Institute"/>
            <person name="Riley R."/>
            <person name="Haridas S."/>
            <person name="Wolfe K.H."/>
            <person name="Lopes M.R."/>
            <person name="Hittinger C.T."/>
            <person name="Goker M."/>
            <person name="Salamov A."/>
            <person name="Wisecaver J."/>
            <person name="Long T.M."/>
            <person name="Aerts A.L."/>
            <person name="Barry K."/>
            <person name="Choi C."/>
            <person name="Clum A."/>
            <person name="Coughlan A.Y."/>
            <person name="Deshpande S."/>
            <person name="Douglass A.P."/>
            <person name="Hanson S.J."/>
            <person name="Klenk H.-P."/>
            <person name="Labutti K."/>
            <person name="Lapidus A."/>
            <person name="Lindquist E."/>
            <person name="Lipzen A."/>
            <person name="Meier-Kolthoff J.P."/>
            <person name="Ohm R.A."/>
            <person name="Otillar R.P."/>
            <person name="Pangilinan J."/>
            <person name="Peng Y."/>
            <person name="Rokas A."/>
            <person name="Rosa C.A."/>
            <person name="Scheuner C."/>
            <person name="Sibirny A.A."/>
            <person name="Slot J.C."/>
            <person name="Stielow J.B."/>
            <person name="Sun H."/>
            <person name="Kurtzman C.P."/>
            <person name="Blackwell M."/>
            <person name="Grigoriev I.V."/>
            <person name="Jeffries T.W."/>
        </authorList>
    </citation>
    <scope>NUCLEOTIDE SEQUENCE [LARGE SCALE GENOMIC DNA]</scope>
    <source>
        <strain evidence="7">NRRL Y-2460</strain>
    </source>
</reference>
<evidence type="ECO:0000313" key="7">
    <source>
        <dbReference type="Proteomes" id="UP000094236"/>
    </source>
</evidence>
<dbReference type="Gene3D" id="1.10.510.10">
    <property type="entry name" value="Transferase(Phosphotransferase) domain 1"/>
    <property type="match status" value="2"/>
</dbReference>
<evidence type="ECO:0000259" key="5">
    <source>
        <dbReference type="PROSITE" id="PS50011"/>
    </source>
</evidence>
<dbReference type="PROSITE" id="PS00107">
    <property type="entry name" value="PROTEIN_KINASE_ATP"/>
    <property type="match status" value="1"/>
</dbReference>
<dbReference type="PROSITE" id="PS00108">
    <property type="entry name" value="PROTEIN_KINASE_ST"/>
    <property type="match status" value="1"/>
</dbReference>
<evidence type="ECO:0000256" key="4">
    <source>
        <dbReference type="SAM" id="MobiDB-lite"/>
    </source>
</evidence>
<evidence type="ECO:0000313" key="6">
    <source>
        <dbReference type="EMBL" id="ODV94574.1"/>
    </source>
</evidence>
<dbReference type="InterPro" id="IPR000719">
    <property type="entry name" value="Prot_kinase_dom"/>
</dbReference>
<keyword evidence="2 3" id="KW-0067">ATP-binding</keyword>
<feature type="compositionally biased region" description="Low complexity" evidence="4">
    <location>
        <begin position="545"/>
        <end position="558"/>
    </location>
</feature>
<keyword evidence="7" id="KW-1185">Reference proteome</keyword>
<feature type="domain" description="Protein kinase" evidence="5">
    <location>
        <begin position="371"/>
        <end position="750"/>
    </location>
</feature>
<keyword evidence="1 3" id="KW-0547">Nucleotide-binding</keyword>
<feature type="region of interest" description="Disordered" evidence="4">
    <location>
        <begin position="122"/>
        <end position="152"/>
    </location>
</feature>
<organism evidence="6 7">
    <name type="scientific">Pachysolen tannophilus NRRL Y-2460</name>
    <dbReference type="NCBI Taxonomy" id="669874"/>
    <lineage>
        <taxon>Eukaryota</taxon>
        <taxon>Fungi</taxon>
        <taxon>Dikarya</taxon>
        <taxon>Ascomycota</taxon>
        <taxon>Saccharomycotina</taxon>
        <taxon>Pichiomycetes</taxon>
        <taxon>Pachysolenaceae</taxon>
        <taxon>Pachysolen</taxon>
    </lineage>
</organism>
<dbReference type="Pfam" id="PF00069">
    <property type="entry name" value="Pkinase"/>
    <property type="match status" value="2"/>
</dbReference>
<feature type="region of interest" description="Disordered" evidence="4">
    <location>
        <begin position="595"/>
        <end position="616"/>
    </location>
</feature>
<name>A0A1E4TS74_PACTA</name>
<dbReference type="STRING" id="669874.A0A1E4TS74"/>
<feature type="region of interest" description="Disordered" evidence="4">
    <location>
        <begin position="334"/>
        <end position="357"/>
    </location>
</feature>
<dbReference type="AlphaFoldDB" id="A0A1E4TS74"/>
<dbReference type="InterPro" id="IPR008271">
    <property type="entry name" value="Ser/Thr_kinase_AS"/>
</dbReference>
<dbReference type="GO" id="GO:0004672">
    <property type="term" value="F:protein kinase activity"/>
    <property type="evidence" value="ECO:0007669"/>
    <property type="project" value="InterPro"/>
</dbReference>
<sequence>MVPPVDNDHFHMNIPVKSKPIIGSTNVEYINLDNGNLQIKSSSDLSAVAQRNSFEKESLNSLNYEQQKIESAEDLPRSFENVNKRVPKLVRTYSETEACNFNHLTGARLYDDLKHRPYHRLHSAGTDNTESPVLTMKSYGNDDSSIKTQKNNENEEFTFTGIEDEYIPGFTFDKNSISKWFDNGEQIDIFLNKRDSIYTTTNVNPIKVPGTGNGNANANGIGNGIDNNNNNNNINNNNGSKSISFNIPNSVSNSTSFSMNKKDLEDAVNKSANALNLLPPNFIELPFSQRRKIIKKLYPDVDYMYMTKLIKAYYKNSSYSSHSSPAQSYLSNLRSFSSSDSNNNNNNNNNNNLHRPPLYDTNEKGALVLNHRLGDVIGYGAWGIIRECFDVSQNQIRACKIISTSNSKIRSVFKNEIKIWTELHNENLLPLLDYKETPDFIFAITQRIYGGTLFELVQYWGVNDARIDFKTRLNIIKKCCLQILSGLKYMHEKGIVHADVKLENCLIDDKIDNISRNDIDKILICDFGMSQYYRRTYKKDRGVSKSKSSSNLSSGTNSGRKHSQFKEIINDKRLTHDDTPIGITSFKKKFGPSLTSTNLRPLSPNSSYPTTGDGNNTKLSEVVDFASSKEPASEQNTKMPDSHIGSLPYAAPELLSTLPSDLSPLQDIWAFGVLLYTMILGELPFNHSYEPRLKAMIINAKVDFNKFDTILQSEGDKRLLKILKSCLEKNMEKRVSNVDFLIAEITNSFSNEN</sequence>
<accession>A0A1E4TS74</accession>
<dbReference type="SMART" id="SM00220">
    <property type="entry name" value="S_TKc"/>
    <property type="match status" value="1"/>
</dbReference>
<feature type="compositionally biased region" description="Polar residues" evidence="4">
    <location>
        <begin position="141"/>
        <end position="151"/>
    </location>
</feature>
<dbReference type="PROSITE" id="PS50011">
    <property type="entry name" value="PROTEIN_KINASE_DOM"/>
    <property type="match status" value="1"/>
</dbReference>
<dbReference type="OrthoDB" id="4062651at2759"/>